<dbReference type="VEuPathDB" id="ToxoDB:CSUI_005779"/>
<keyword evidence="2" id="KW-1185">Reference proteome</keyword>
<reference evidence="1 2" key="1">
    <citation type="journal article" date="2017" name="Int. J. Parasitol.">
        <title>The genome of the protozoan parasite Cystoisospora suis and a reverse vaccinology approach to identify vaccine candidates.</title>
        <authorList>
            <person name="Palmieri N."/>
            <person name="Shrestha A."/>
            <person name="Ruttkowski B."/>
            <person name="Beck T."/>
            <person name="Vogl C."/>
            <person name="Tomley F."/>
            <person name="Blake D.P."/>
            <person name="Joachim A."/>
        </authorList>
    </citation>
    <scope>NUCLEOTIDE SEQUENCE [LARGE SCALE GENOMIC DNA]</scope>
    <source>
        <strain evidence="1 2">Wien I</strain>
    </source>
</reference>
<sequence length="59" mass="6898">EAGRLIKGVRIRIASYITRYDLYVADINHDVLLGFDFLCHAKPRWDFRTHELQFDCATG</sequence>
<dbReference type="AlphaFoldDB" id="A0A2C6KWS5"/>
<dbReference type="Gene3D" id="2.40.70.10">
    <property type="entry name" value="Acid Proteases"/>
    <property type="match status" value="1"/>
</dbReference>
<evidence type="ECO:0000313" key="2">
    <source>
        <dbReference type="Proteomes" id="UP000221165"/>
    </source>
</evidence>
<dbReference type="EMBL" id="MIGC01002801">
    <property type="protein sequence ID" value="PHJ20386.1"/>
    <property type="molecule type" value="Genomic_DNA"/>
</dbReference>
<feature type="non-terminal residue" evidence="1">
    <location>
        <position position="59"/>
    </location>
</feature>
<comment type="caution">
    <text evidence="1">The sequence shown here is derived from an EMBL/GenBank/DDBJ whole genome shotgun (WGS) entry which is preliminary data.</text>
</comment>
<dbReference type="GeneID" id="94429160"/>
<protein>
    <submittedName>
        <fullName evidence="1">Uncharacterized protein</fullName>
    </submittedName>
</protein>
<feature type="non-terminal residue" evidence="1">
    <location>
        <position position="1"/>
    </location>
</feature>
<organism evidence="1 2">
    <name type="scientific">Cystoisospora suis</name>
    <dbReference type="NCBI Taxonomy" id="483139"/>
    <lineage>
        <taxon>Eukaryota</taxon>
        <taxon>Sar</taxon>
        <taxon>Alveolata</taxon>
        <taxon>Apicomplexa</taxon>
        <taxon>Conoidasida</taxon>
        <taxon>Coccidia</taxon>
        <taxon>Eucoccidiorida</taxon>
        <taxon>Eimeriorina</taxon>
        <taxon>Sarcocystidae</taxon>
        <taxon>Cystoisospora</taxon>
    </lineage>
</organism>
<dbReference type="InterPro" id="IPR021109">
    <property type="entry name" value="Peptidase_aspartic_dom_sf"/>
</dbReference>
<evidence type="ECO:0000313" key="1">
    <source>
        <dbReference type="EMBL" id="PHJ20386.1"/>
    </source>
</evidence>
<name>A0A2C6KWS5_9APIC</name>
<dbReference type="Proteomes" id="UP000221165">
    <property type="component" value="Unassembled WGS sequence"/>
</dbReference>
<proteinExistence type="predicted"/>
<dbReference type="OrthoDB" id="1047367at2759"/>
<gene>
    <name evidence="1" type="ORF">CSUI_005779</name>
</gene>
<dbReference type="RefSeq" id="XP_067922074.1">
    <property type="nucleotide sequence ID" value="XM_068065949.1"/>
</dbReference>
<accession>A0A2C6KWS5</accession>